<evidence type="ECO:0000256" key="2">
    <source>
        <dbReference type="ARBA" id="ARBA00022649"/>
    </source>
</evidence>
<keyword evidence="2 8" id="KW-1277">Toxin-antitoxin system</keyword>
<dbReference type="GO" id="GO:0004540">
    <property type="term" value="F:RNA nuclease activity"/>
    <property type="evidence" value="ECO:0007669"/>
    <property type="project" value="InterPro"/>
</dbReference>
<keyword evidence="3 8" id="KW-0540">Nuclease</keyword>
<keyword evidence="6 8" id="KW-0460">Magnesium</keyword>
<dbReference type="EMBL" id="VUMY01000014">
    <property type="protein sequence ID" value="MST50162.1"/>
    <property type="molecule type" value="Genomic_DNA"/>
</dbReference>
<evidence type="ECO:0000259" key="9">
    <source>
        <dbReference type="Pfam" id="PF01850"/>
    </source>
</evidence>
<comment type="similarity">
    <text evidence="7 8">Belongs to the PINc/VapC protein family.</text>
</comment>
<keyword evidence="11" id="KW-1185">Reference proteome</keyword>
<dbReference type="PANTHER" id="PTHR33653">
    <property type="entry name" value="RIBONUCLEASE VAPC2"/>
    <property type="match status" value="1"/>
</dbReference>
<organism evidence="10 11">
    <name type="scientific">Mobiluncus porci</name>
    <dbReference type="NCBI Taxonomy" id="2652278"/>
    <lineage>
        <taxon>Bacteria</taxon>
        <taxon>Bacillati</taxon>
        <taxon>Actinomycetota</taxon>
        <taxon>Actinomycetes</taxon>
        <taxon>Actinomycetales</taxon>
        <taxon>Actinomycetaceae</taxon>
        <taxon>Mobiluncus</taxon>
    </lineage>
</organism>
<sequence>MLDTSVFIASESGRALNVERLPEEIFVSAITYSELYAGVLAALDVDTRARRMGTLQVLADVELLPVNRRVAELWAELRVKLRESRRRINVNDLWIAATALANNLPLFTQDADFSPIAEVSTLKVIEV</sequence>
<dbReference type="InterPro" id="IPR002716">
    <property type="entry name" value="PIN_dom"/>
</dbReference>
<evidence type="ECO:0000256" key="8">
    <source>
        <dbReference type="HAMAP-Rule" id="MF_00265"/>
    </source>
</evidence>
<dbReference type="GO" id="GO:0000287">
    <property type="term" value="F:magnesium ion binding"/>
    <property type="evidence" value="ECO:0007669"/>
    <property type="project" value="UniProtKB-UniRule"/>
</dbReference>
<name>A0A7K0K3W6_9ACTO</name>
<evidence type="ECO:0000256" key="6">
    <source>
        <dbReference type="ARBA" id="ARBA00022842"/>
    </source>
</evidence>
<accession>A0A7K0K3W6</accession>
<dbReference type="GO" id="GO:0090729">
    <property type="term" value="F:toxin activity"/>
    <property type="evidence" value="ECO:0007669"/>
    <property type="project" value="UniProtKB-KW"/>
</dbReference>
<comment type="function">
    <text evidence="8">Toxic component of a toxin-antitoxin (TA) system. An RNase.</text>
</comment>
<protein>
    <recommendedName>
        <fullName evidence="8">Ribonuclease VapC</fullName>
        <shortName evidence="8">RNase VapC</shortName>
        <ecNumber evidence="8">3.1.-.-</ecNumber>
    </recommendedName>
    <alternativeName>
        <fullName evidence="8">Toxin VapC</fullName>
    </alternativeName>
</protein>
<dbReference type="Proteomes" id="UP000442535">
    <property type="component" value="Unassembled WGS sequence"/>
</dbReference>
<dbReference type="InterPro" id="IPR029060">
    <property type="entry name" value="PIN-like_dom_sf"/>
</dbReference>
<evidence type="ECO:0000313" key="11">
    <source>
        <dbReference type="Proteomes" id="UP000442535"/>
    </source>
</evidence>
<dbReference type="EC" id="3.1.-.-" evidence="8"/>
<feature type="binding site" evidence="8">
    <location>
        <position position="3"/>
    </location>
    <ligand>
        <name>Mg(2+)</name>
        <dbReference type="ChEBI" id="CHEBI:18420"/>
    </ligand>
</feature>
<dbReference type="GO" id="GO:0016787">
    <property type="term" value="F:hydrolase activity"/>
    <property type="evidence" value="ECO:0007669"/>
    <property type="project" value="UniProtKB-KW"/>
</dbReference>
<feature type="binding site" evidence="8">
    <location>
        <position position="92"/>
    </location>
    <ligand>
        <name>Mg(2+)</name>
        <dbReference type="ChEBI" id="CHEBI:18420"/>
    </ligand>
</feature>
<keyword evidence="8" id="KW-0800">Toxin</keyword>
<keyword evidence="5 8" id="KW-0378">Hydrolase</keyword>
<comment type="caution">
    <text evidence="10">The sequence shown here is derived from an EMBL/GenBank/DDBJ whole genome shotgun (WGS) entry which is preliminary data.</text>
</comment>
<reference evidence="10 11" key="1">
    <citation type="submission" date="2019-08" db="EMBL/GenBank/DDBJ databases">
        <title>In-depth cultivation of the pig gut microbiome towards novel bacterial diversity and tailored functional studies.</title>
        <authorList>
            <person name="Wylensek D."/>
            <person name="Hitch T.C.A."/>
            <person name="Clavel T."/>
        </authorList>
    </citation>
    <scope>NUCLEOTIDE SEQUENCE [LARGE SCALE GENOMIC DNA]</scope>
    <source>
        <strain evidence="10 11">RF-GAM-744-WT-7</strain>
    </source>
</reference>
<comment type="cofactor">
    <cofactor evidence="1 8">
        <name>Mg(2+)</name>
        <dbReference type="ChEBI" id="CHEBI:18420"/>
    </cofactor>
</comment>
<dbReference type="SUPFAM" id="SSF88723">
    <property type="entry name" value="PIN domain-like"/>
    <property type="match status" value="1"/>
</dbReference>
<evidence type="ECO:0000256" key="1">
    <source>
        <dbReference type="ARBA" id="ARBA00001946"/>
    </source>
</evidence>
<evidence type="ECO:0000313" key="10">
    <source>
        <dbReference type="EMBL" id="MST50162.1"/>
    </source>
</evidence>
<keyword evidence="4 8" id="KW-0479">Metal-binding</keyword>
<dbReference type="Gene3D" id="3.40.50.1010">
    <property type="entry name" value="5'-nuclease"/>
    <property type="match status" value="1"/>
</dbReference>
<feature type="domain" description="PIN" evidence="9">
    <location>
        <begin position="1"/>
        <end position="117"/>
    </location>
</feature>
<dbReference type="Pfam" id="PF01850">
    <property type="entry name" value="PIN"/>
    <property type="match status" value="1"/>
</dbReference>
<evidence type="ECO:0000256" key="3">
    <source>
        <dbReference type="ARBA" id="ARBA00022722"/>
    </source>
</evidence>
<dbReference type="InterPro" id="IPR050556">
    <property type="entry name" value="Type_II_TA_system_RNase"/>
</dbReference>
<proteinExistence type="inferred from homology"/>
<dbReference type="AlphaFoldDB" id="A0A7K0K3W6"/>
<dbReference type="CDD" id="cd18768">
    <property type="entry name" value="PIN_MtVapC4-C5-like"/>
    <property type="match status" value="1"/>
</dbReference>
<evidence type="ECO:0000256" key="7">
    <source>
        <dbReference type="ARBA" id="ARBA00038093"/>
    </source>
</evidence>
<gene>
    <name evidence="8" type="primary">vapC</name>
    <name evidence="10" type="ORF">FYJ63_07925</name>
</gene>
<dbReference type="PANTHER" id="PTHR33653:SF1">
    <property type="entry name" value="RIBONUCLEASE VAPC2"/>
    <property type="match status" value="1"/>
</dbReference>
<evidence type="ECO:0000256" key="5">
    <source>
        <dbReference type="ARBA" id="ARBA00022801"/>
    </source>
</evidence>
<dbReference type="HAMAP" id="MF_00265">
    <property type="entry name" value="VapC_Nob1"/>
    <property type="match status" value="1"/>
</dbReference>
<evidence type="ECO:0000256" key="4">
    <source>
        <dbReference type="ARBA" id="ARBA00022723"/>
    </source>
</evidence>
<dbReference type="InterPro" id="IPR022907">
    <property type="entry name" value="VapC_family"/>
</dbReference>